<dbReference type="AlphaFoldDB" id="Q30QL3"/>
<dbReference type="HOGENOM" id="CLU_097838_0_0_7"/>
<accession>Q30QL3</accession>
<dbReference type="eggNOG" id="COG0845">
    <property type="taxonomic scope" value="Bacteria"/>
</dbReference>
<dbReference type="SUPFAM" id="SSF111369">
    <property type="entry name" value="HlyD-like secretion proteins"/>
    <property type="match status" value="1"/>
</dbReference>
<proteinExistence type="inferred from homology"/>
<dbReference type="EMBL" id="CP000153">
    <property type="protein sequence ID" value="ABB44718.1"/>
    <property type="molecule type" value="Genomic_DNA"/>
</dbReference>
<feature type="signal peptide" evidence="2">
    <location>
        <begin position="1"/>
        <end position="22"/>
    </location>
</feature>
<evidence type="ECO:0000313" key="5">
    <source>
        <dbReference type="Proteomes" id="UP000002714"/>
    </source>
</evidence>
<dbReference type="KEGG" id="tdn:Suden_1441"/>
<dbReference type="RefSeq" id="WP_011373070.1">
    <property type="nucleotide sequence ID" value="NC_007575.1"/>
</dbReference>
<protein>
    <submittedName>
        <fullName evidence="4">Putative efflux transporter</fullName>
    </submittedName>
</protein>
<reference evidence="4 5" key="1">
    <citation type="journal article" date="2008" name="Appl. Environ. Microbiol.">
        <title>Genome of the epsilonproteobacterial chemolithoautotroph Sulfurimonas denitrificans.</title>
        <authorList>
            <person name="Sievert S.M."/>
            <person name="Scott K.M."/>
            <person name="Klotz M.G."/>
            <person name="Chain P.S.G."/>
            <person name="Hauser L.J."/>
            <person name="Hemp J."/>
            <person name="Huegler M."/>
            <person name="Land M."/>
            <person name="Lapidus A."/>
            <person name="Larimer F.W."/>
            <person name="Lucas S."/>
            <person name="Malfatti S.A."/>
            <person name="Meyer F."/>
            <person name="Paulsen I.T."/>
            <person name="Ren Q."/>
            <person name="Simon J."/>
            <person name="Bailey K."/>
            <person name="Diaz E."/>
            <person name="Fitzpatrick K.A."/>
            <person name="Glover B."/>
            <person name="Gwatney N."/>
            <person name="Korajkic A."/>
            <person name="Long A."/>
            <person name="Mobberley J.M."/>
            <person name="Pantry S.N."/>
            <person name="Pazder G."/>
            <person name="Peterson S."/>
            <person name="Quintanilla J.D."/>
            <person name="Sprinkle R."/>
            <person name="Stephens J."/>
            <person name="Thomas P."/>
            <person name="Vaughn R."/>
            <person name="Weber M.J."/>
            <person name="Wooten L.L."/>
        </authorList>
    </citation>
    <scope>NUCLEOTIDE SEQUENCE [LARGE SCALE GENOMIC DNA]</scope>
    <source>
        <strain evidence="5">ATCC 33889 / DSM 1251</strain>
    </source>
</reference>
<evidence type="ECO:0000256" key="2">
    <source>
        <dbReference type="SAM" id="SignalP"/>
    </source>
</evidence>
<dbReference type="Pfam" id="PF25973">
    <property type="entry name" value="BSH_CzcB"/>
    <property type="match status" value="1"/>
</dbReference>
<sequence length="250" mass="28545">MRKIYLALLLLAFNLSAQEVYASFFVKAIQDATLAFNAGGVIKKMDVDVSSRVKKGALLAELYNEDSRALLSLAKADVDKAEVTLKYAQRDYEREEKVKHLVDEARFDKFALAYESAKTSLQSAKANLTYREALYKKTALYAPFDGVIYEKNAEVGDVVTEMQPKSVFKIQSQERRKLILEFDQKYWSIVKVDQTFKYKIDGDVREYSGVISKIYPHVNEQNRKLIAEVEVKEFLVGLFGDGYILTDSKK</sequence>
<dbReference type="OrthoDB" id="5342664at2"/>
<dbReference type="Proteomes" id="UP000002714">
    <property type="component" value="Chromosome"/>
</dbReference>
<dbReference type="Gene3D" id="2.40.30.170">
    <property type="match status" value="1"/>
</dbReference>
<name>Q30QL3_SULDN</name>
<dbReference type="GO" id="GO:1990281">
    <property type="term" value="C:efflux pump complex"/>
    <property type="evidence" value="ECO:0007669"/>
    <property type="project" value="TreeGrafter"/>
</dbReference>
<feature type="chain" id="PRO_5004219814" evidence="2">
    <location>
        <begin position="23"/>
        <end position="250"/>
    </location>
</feature>
<dbReference type="InterPro" id="IPR058647">
    <property type="entry name" value="BSH_CzcB-like"/>
</dbReference>
<feature type="domain" description="CzcB-like barrel-sandwich hybrid" evidence="3">
    <location>
        <begin position="36"/>
        <end position="170"/>
    </location>
</feature>
<dbReference type="STRING" id="326298.Suden_1441"/>
<dbReference type="InterPro" id="IPR006143">
    <property type="entry name" value="RND_pump_MFP"/>
</dbReference>
<evidence type="ECO:0000259" key="3">
    <source>
        <dbReference type="Pfam" id="PF25973"/>
    </source>
</evidence>
<dbReference type="Gene3D" id="2.40.50.100">
    <property type="match status" value="1"/>
</dbReference>
<organism evidence="4 5">
    <name type="scientific">Sulfurimonas denitrificans (strain ATCC 33889 / DSM 1251)</name>
    <name type="common">Thiomicrospira denitrificans (strain ATCC 33889 / DSM 1251)</name>
    <dbReference type="NCBI Taxonomy" id="326298"/>
    <lineage>
        <taxon>Bacteria</taxon>
        <taxon>Pseudomonadati</taxon>
        <taxon>Campylobacterota</taxon>
        <taxon>Epsilonproteobacteria</taxon>
        <taxon>Campylobacterales</taxon>
        <taxon>Sulfurimonadaceae</taxon>
        <taxon>Sulfurimonas</taxon>
    </lineage>
</organism>
<dbReference type="PANTHER" id="PTHR30469">
    <property type="entry name" value="MULTIDRUG RESISTANCE PROTEIN MDTA"/>
    <property type="match status" value="1"/>
</dbReference>
<dbReference type="GO" id="GO:0015562">
    <property type="term" value="F:efflux transmembrane transporter activity"/>
    <property type="evidence" value="ECO:0007669"/>
    <property type="project" value="TreeGrafter"/>
</dbReference>
<keyword evidence="5" id="KW-1185">Reference proteome</keyword>
<comment type="similarity">
    <text evidence="1">Belongs to the membrane fusion protein (MFP) (TC 8.A.1) family.</text>
</comment>
<dbReference type="NCBIfam" id="TIGR01730">
    <property type="entry name" value="RND_mfp"/>
    <property type="match status" value="1"/>
</dbReference>
<dbReference type="PANTHER" id="PTHR30469:SF15">
    <property type="entry name" value="HLYD FAMILY OF SECRETION PROTEINS"/>
    <property type="match status" value="1"/>
</dbReference>
<gene>
    <name evidence="4" type="ordered locus">Suden_1441</name>
</gene>
<evidence type="ECO:0000256" key="1">
    <source>
        <dbReference type="ARBA" id="ARBA00009477"/>
    </source>
</evidence>
<keyword evidence="2" id="KW-0732">Signal</keyword>
<evidence type="ECO:0000313" key="4">
    <source>
        <dbReference type="EMBL" id="ABB44718.1"/>
    </source>
</evidence>
<dbReference type="Gene3D" id="1.10.287.470">
    <property type="entry name" value="Helix hairpin bin"/>
    <property type="match status" value="1"/>
</dbReference>